<evidence type="ECO:0000256" key="9">
    <source>
        <dbReference type="SAM" id="MobiDB-lite"/>
    </source>
</evidence>
<dbReference type="OrthoDB" id="9810134at2"/>
<evidence type="ECO:0000256" key="6">
    <source>
        <dbReference type="ARBA" id="ARBA00022840"/>
    </source>
</evidence>
<keyword evidence="8 10" id="KW-0472">Membrane</keyword>
<reference evidence="13 14" key="1">
    <citation type="submission" date="2016-11" db="EMBL/GenBank/DDBJ databases">
        <authorList>
            <person name="Jaros S."/>
            <person name="Januszkiewicz K."/>
            <person name="Wedrychowicz H."/>
        </authorList>
    </citation>
    <scope>NUCLEOTIDE SEQUENCE [LARGE SCALE GENOMIC DNA]</scope>
    <source>
        <strain evidence="13 14">CGMCC 1.10190</strain>
    </source>
</reference>
<dbReference type="AlphaFoldDB" id="A0A1M5Z5Z5"/>
<dbReference type="GO" id="GO:0140359">
    <property type="term" value="F:ABC-type transporter activity"/>
    <property type="evidence" value="ECO:0007669"/>
    <property type="project" value="InterPro"/>
</dbReference>
<dbReference type="InterPro" id="IPR036640">
    <property type="entry name" value="ABC1_TM_sf"/>
</dbReference>
<evidence type="ECO:0000256" key="4">
    <source>
        <dbReference type="ARBA" id="ARBA00022692"/>
    </source>
</evidence>
<organism evidence="13 14">
    <name type="scientific">Pollutimonas bauzanensis</name>
    <dbReference type="NCBI Taxonomy" id="658167"/>
    <lineage>
        <taxon>Bacteria</taxon>
        <taxon>Pseudomonadati</taxon>
        <taxon>Pseudomonadota</taxon>
        <taxon>Betaproteobacteria</taxon>
        <taxon>Burkholderiales</taxon>
        <taxon>Alcaligenaceae</taxon>
        <taxon>Pollutimonas</taxon>
    </lineage>
</organism>
<evidence type="ECO:0000256" key="10">
    <source>
        <dbReference type="SAM" id="Phobius"/>
    </source>
</evidence>
<feature type="transmembrane region" description="Helical" evidence="10">
    <location>
        <begin position="97"/>
        <end position="122"/>
    </location>
</feature>
<accession>A0A1M5Z5Z5</accession>
<proteinExistence type="predicted"/>
<dbReference type="Gene3D" id="1.20.1560.10">
    <property type="entry name" value="ABC transporter type 1, transmembrane domain"/>
    <property type="match status" value="1"/>
</dbReference>
<dbReference type="Pfam" id="PF00005">
    <property type="entry name" value="ABC_tran"/>
    <property type="match status" value="1"/>
</dbReference>
<evidence type="ECO:0000256" key="5">
    <source>
        <dbReference type="ARBA" id="ARBA00022741"/>
    </source>
</evidence>
<feature type="transmembrane region" description="Helical" evidence="10">
    <location>
        <begin position="59"/>
        <end position="77"/>
    </location>
</feature>
<keyword evidence="14" id="KW-1185">Reference proteome</keyword>
<dbReference type="SUPFAM" id="SSF90123">
    <property type="entry name" value="ABC transporter transmembrane region"/>
    <property type="match status" value="1"/>
</dbReference>
<dbReference type="Gene3D" id="3.40.50.300">
    <property type="entry name" value="P-loop containing nucleotide triphosphate hydrolases"/>
    <property type="match status" value="2"/>
</dbReference>
<keyword evidence="2" id="KW-0813">Transport</keyword>
<evidence type="ECO:0000313" key="14">
    <source>
        <dbReference type="Proteomes" id="UP000184226"/>
    </source>
</evidence>
<evidence type="ECO:0000256" key="1">
    <source>
        <dbReference type="ARBA" id="ARBA00004651"/>
    </source>
</evidence>
<dbReference type="GO" id="GO:0005886">
    <property type="term" value="C:plasma membrane"/>
    <property type="evidence" value="ECO:0007669"/>
    <property type="project" value="UniProtKB-SubCell"/>
</dbReference>
<keyword evidence="6 13" id="KW-0067">ATP-binding</keyword>
<evidence type="ECO:0000256" key="7">
    <source>
        <dbReference type="ARBA" id="ARBA00022989"/>
    </source>
</evidence>
<evidence type="ECO:0000256" key="3">
    <source>
        <dbReference type="ARBA" id="ARBA00022475"/>
    </source>
</evidence>
<dbReference type="SUPFAM" id="SSF52540">
    <property type="entry name" value="P-loop containing nucleoside triphosphate hydrolases"/>
    <property type="match status" value="1"/>
</dbReference>
<feature type="transmembrane region" description="Helical" evidence="10">
    <location>
        <begin position="211"/>
        <end position="231"/>
    </location>
</feature>
<dbReference type="EMBL" id="FQXE01000012">
    <property type="protein sequence ID" value="SHI19676.1"/>
    <property type="molecule type" value="Genomic_DNA"/>
</dbReference>
<dbReference type="PROSITE" id="PS50893">
    <property type="entry name" value="ABC_TRANSPORTER_2"/>
    <property type="match status" value="1"/>
</dbReference>
<dbReference type="CDD" id="cd03223">
    <property type="entry name" value="ABCD_peroxisomal_ALDP"/>
    <property type="match status" value="1"/>
</dbReference>
<keyword evidence="3" id="KW-1003">Cell membrane</keyword>
<evidence type="ECO:0000256" key="8">
    <source>
        <dbReference type="ARBA" id="ARBA00023136"/>
    </source>
</evidence>
<dbReference type="InterPro" id="IPR011527">
    <property type="entry name" value="ABC1_TM_dom"/>
</dbReference>
<evidence type="ECO:0000259" key="12">
    <source>
        <dbReference type="PROSITE" id="PS50929"/>
    </source>
</evidence>
<gene>
    <name evidence="13" type="ORF">SAMN04488135_112144</name>
</gene>
<dbReference type="InterPro" id="IPR027417">
    <property type="entry name" value="P-loop_NTPase"/>
</dbReference>
<dbReference type="GO" id="GO:0016887">
    <property type="term" value="F:ATP hydrolysis activity"/>
    <property type="evidence" value="ECO:0007669"/>
    <property type="project" value="InterPro"/>
</dbReference>
<keyword evidence="7 10" id="KW-1133">Transmembrane helix</keyword>
<evidence type="ECO:0000256" key="2">
    <source>
        <dbReference type="ARBA" id="ARBA00022448"/>
    </source>
</evidence>
<dbReference type="SMART" id="SM00382">
    <property type="entry name" value="AAA"/>
    <property type="match status" value="1"/>
</dbReference>
<dbReference type="InterPro" id="IPR003593">
    <property type="entry name" value="AAA+_ATPase"/>
</dbReference>
<evidence type="ECO:0000313" key="13">
    <source>
        <dbReference type="EMBL" id="SHI19676.1"/>
    </source>
</evidence>
<protein>
    <submittedName>
        <fullName evidence="13">Putative ATP-binding cassette transporter</fullName>
    </submittedName>
</protein>
<dbReference type="PROSITE" id="PS50929">
    <property type="entry name" value="ABC_TM1F"/>
    <property type="match status" value="1"/>
</dbReference>
<name>A0A1M5Z5Z5_9BURK</name>
<feature type="domain" description="ABC transporter" evidence="11">
    <location>
        <begin position="391"/>
        <end position="668"/>
    </location>
</feature>
<feature type="domain" description="ABC transmembrane type-1" evidence="12">
    <location>
        <begin position="59"/>
        <end position="358"/>
    </location>
</feature>
<dbReference type="STRING" id="658167.SAMN04488135_112144"/>
<dbReference type="PANTHER" id="PTHR11384:SF59">
    <property type="entry name" value="LYSOSOMAL COBALAMIN TRANSPORTER ABCD4"/>
    <property type="match status" value="1"/>
</dbReference>
<comment type="subcellular location">
    <subcellularLocation>
        <location evidence="1">Cell membrane</location>
        <topology evidence="1">Multi-pass membrane protein</topology>
    </subcellularLocation>
</comment>
<dbReference type="PANTHER" id="PTHR11384">
    <property type="entry name" value="ATP-BINDING CASSETTE, SUB-FAMILY D MEMBER"/>
    <property type="match status" value="1"/>
</dbReference>
<keyword evidence="4 10" id="KW-0812">Transmembrane</keyword>
<feature type="transmembrane region" description="Helical" evidence="10">
    <location>
        <begin position="177"/>
        <end position="199"/>
    </location>
</feature>
<dbReference type="GO" id="GO:0005524">
    <property type="term" value="F:ATP binding"/>
    <property type="evidence" value="ECO:0007669"/>
    <property type="project" value="UniProtKB-KW"/>
</dbReference>
<dbReference type="RefSeq" id="WP_073106510.1">
    <property type="nucleotide sequence ID" value="NZ_FQXE01000012.1"/>
</dbReference>
<sequence length="670" mass="74388">MNLNKALMDSGMWLAQAYLITVVLAAASIWGLARFTAWGRQFWSLTADYFSPRRNWRPLAALLLILFLTLCAVRLDVLLSDWSNTMYTSLQQLDAPAFWQAMLLFAMLASVHVLRVLITFYIQQAFTIRWRVWLNEELLGRWLDRQAYYRTQYLDMPVDNPDQRIQQDVANFVDMSLTLAVGVVNALVSTFAFTLILWTLSGPLHALGMEIPRAMVFLVFAYVIIATVFAVKIGRPLIMLNFLNERYNADYRYALVRLREYSESIAFYAGEKVEGALLRSRFGHVIGNAWAIVYRSIKFQGFNLSISQAAVVFPFIIQAQRFFSKQISLGDLMQTAQAFGQLQDNLSFFRNAYDSFATYRATLDRLSGFTRAIAEARALPEPEVLARGSRLALEKLTVKTPAGALLLADLSLEVLAGAPLLIRGPSGSGKTTLLRAIAGLWPYCQGTIVRPEHDALFLSQKPYLPLGSLRDALYYPRQLPGMANLTQAADIQRQQKAAHASAHGTPGNLDELVSARKDELGTGPETSSVPPAAAGPLAHSRAAAPDPAQAYEANAWTERAQQVLRQVQLGHLIDRLDLVADWGRILSLGEQQRLAFGRLLLAEPAAAFLDEATSAMDEGLEDAMYSLVREQLPRTILVSVGHRSTLLAHHSRQLVLQGQGSGAWEIAAAA</sequence>
<feature type="transmembrane region" description="Helical" evidence="10">
    <location>
        <begin position="12"/>
        <end position="33"/>
    </location>
</feature>
<dbReference type="InterPro" id="IPR050835">
    <property type="entry name" value="ABC_transporter_sub-D"/>
</dbReference>
<evidence type="ECO:0000259" key="11">
    <source>
        <dbReference type="PROSITE" id="PS50893"/>
    </source>
</evidence>
<dbReference type="InterPro" id="IPR003439">
    <property type="entry name" value="ABC_transporter-like_ATP-bd"/>
</dbReference>
<keyword evidence="5" id="KW-0547">Nucleotide-binding</keyword>
<dbReference type="Pfam" id="PF06472">
    <property type="entry name" value="ABC_membrane_2"/>
    <property type="match status" value="1"/>
</dbReference>
<dbReference type="PROSITE" id="PS00211">
    <property type="entry name" value="ABC_TRANSPORTER_1"/>
    <property type="match status" value="1"/>
</dbReference>
<feature type="region of interest" description="Disordered" evidence="9">
    <location>
        <begin position="519"/>
        <end position="546"/>
    </location>
</feature>
<dbReference type="Proteomes" id="UP000184226">
    <property type="component" value="Unassembled WGS sequence"/>
</dbReference>
<dbReference type="InterPro" id="IPR017871">
    <property type="entry name" value="ABC_transporter-like_CS"/>
</dbReference>